<dbReference type="PROSITE" id="PS51154">
    <property type="entry name" value="MACRO"/>
    <property type="match status" value="1"/>
</dbReference>
<proteinExistence type="predicted"/>
<dbReference type="PANTHER" id="PTHR11106:SF27">
    <property type="entry name" value="MACRO DOMAIN-CONTAINING PROTEIN"/>
    <property type="match status" value="1"/>
</dbReference>
<dbReference type="SMART" id="SM00506">
    <property type="entry name" value="A1pp"/>
    <property type="match status" value="1"/>
</dbReference>
<gene>
    <name evidence="2" type="ORF">HXX02_11300</name>
</gene>
<name>A0ABT1P1N0_9GAMM</name>
<dbReference type="EMBL" id="JACASI010000031">
    <property type="protein sequence ID" value="MCQ3830034.1"/>
    <property type="molecule type" value="Genomic_DNA"/>
</dbReference>
<evidence type="ECO:0000259" key="1">
    <source>
        <dbReference type="PROSITE" id="PS51154"/>
    </source>
</evidence>
<protein>
    <submittedName>
        <fullName evidence="2">Macro domain-containing protein</fullName>
    </submittedName>
</protein>
<evidence type="ECO:0000313" key="3">
    <source>
        <dbReference type="Proteomes" id="UP001205566"/>
    </source>
</evidence>
<organism evidence="2 3">
    <name type="scientific">Microbulbifer elongatus</name>
    <dbReference type="NCBI Taxonomy" id="86173"/>
    <lineage>
        <taxon>Bacteria</taxon>
        <taxon>Pseudomonadati</taxon>
        <taxon>Pseudomonadota</taxon>
        <taxon>Gammaproteobacteria</taxon>
        <taxon>Cellvibrionales</taxon>
        <taxon>Microbulbiferaceae</taxon>
        <taxon>Microbulbifer</taxon>
    </lineage>
</organism>
<reference evidence="2" key="1">
    <citation type="thesis" date="2020" institute="Technische Universitat Dresden" country="Dresden, Germany">
        <title>The Agarolytic System of Microbulbifer elongatus PORT2, Isolated from Batu Karas, Pangandaran West Java Indonesia.</title>
        <authorList>
            <person name="Anggraeni S.R."/>
        </authorList>
    </citation>
    <scope>NUCLEOTIDE SEQUENCE</scope>
    <source>
        <strain evidence="2">PORT2</strain>
    </source>
</reference>
<dbReference type="Pfam" id="PF01661">
    <property type="entry name" value="Macro"/>
    <property type="match status" value="1"/>
</dbReference>
<dbReference type="Proteomes" id="UP001205566">
    <property type="component" value="Unassembled WGS sequence"/>
</dbReference>
<accession>A0ABT1P1N0</accession>
<comment type="caution">
    <text evidence="2">The sequence shown here is derived from an EMBL/GenBank/DDBJ whole genome shotgun (WGS) entry which is preliminary data.</text>
</comment>
<dbReference type="InterPro" id="IPR002589">
    <property type="entry name" value="Macro_dom"/>
</dbReference>
<evidence type="ECO:0000313" key="2">
    <source>
        <dbReference type="EMBL" id="MCQ3830034.1"/>
    </source>
</evidence>
<dbReference type="InterPro" id="IPR043472">
    <property type="entry name" value="Macro_dom-like"/>
</dbReference>
<feature type="domain" description="Macro" evidence="1">
    <location>
        <begin position="1"/>
        <end position="170"/>
    </location>
</feature>
<sequence>MGKLQLICDDVLTLEADALVCPAHKHLIRGRGLSEQIFERAGEALVSECSQLPECPVGEARITAAPDLFVNHLIHTVTPQWSSGDQWGAEALVQLRRCYESVLGLAREHGLQRLLFPALGAGTNRFPHEIAAHQGLDVLNKARGDFEVLTVCLHSQSALGTWQQVRERFL</sequence>
<dbReference type="RefSeq" id="WP_255875031.1">
    <property type="nucleotide sequence ID" value="NZ_JACASI010000031.1"/>
</dbReference>
<keyword evidence="3" id="KW-1185">Reference proteome</keyword>
<dbReference type="SUPFAM" id="SSF52949">
    <property type="entry name" value="Macro domain-like"/>
    <property type="match status" value="1"/>
</dbReference>
<dbReference type="Gene3D" id="3.40.220.10">
    <property type="entry name" value="Leucine Aminopeptidase, subunit E, domain 1"/>
    <property type="match status" value="1"/>
</dbReference>
<dbReference type="PANTHER" id="PTHR11106">
    <property type="entry name" value="GANGLIOSIDE INDUCED DIFFERENTIATION ASSOCIATED PROTEIN 2-RELATED"/>
    <property type="match status" value="1"/>
</dbReference>